<protein>
    <submittedName>
        <fullName evidence="2">Uncharacterized protein</fullName>
    </submittedName>
</protein>
<name>A0A9Q0ET33_9TELE</name>
<accession>A0A9Q0ET33</accession>
<evidence type="ECO:0000256" key="1">
    <source>
        <dbReference type="SAM" id="MobiDB-lite"/>
    </source>
</evidence>
<dbReference type="Proteomes" id="UP001148018">
    <property type="component" value="Unassembled WGS sequence"/>
</dbReference>
<evidence type="ECO:0000313" key="3">
    <source>
        <dbReference type="Proteomes" id="UP001148018"/>
    </source>
</evidence>
<comment type="caution">
    <text evidence="2">The sequence shown here is derived from an EMBL/GenBank/DDBJ whole genome shotgun (WGS) entry which is preliminary data.</text>
</comment>
<sequence>MTRPVRGEEPTRRGALLDEPPHSPSEPRQPLTSTLSEALVSPSPPPSLRPSEAPHLLRGPVDTGRTVTGEASDLLHIRPYHLTTPRASLEQAPRVQAC</sequence>
<feature type="region of interest" description="Disordered" evidence="1">
    <location>
        <begin position="1"/>
        <end position="72"/>
    </location>
</feature>
<evidence type="ECO:0000313" key="2">
    <source>
        <dbReference type="EMBL" id="KAJ3613117.1"/>
    </source>
</evidence>
<gene>
    <name evidence="2" type="ORF">NHX12_019369</name>
</gene>
<keyword evidence="3" id="KW-1185">Reference proteome</keyword>
<proteinExistence type="predicted"/>
<reference evidence="2" key="1">
    <citation type="submission" date="2022-07" db="EMBL/GenBank/DDBJ databases">
        <title>Chromosome-level genome of Muraenolepis orangiensis.</title>
        <authorList>
            <person name="Kim J."/>
        </authorList>
    </citation>
    <scope>NUCLEOTIDE SEQUENCE</scope>
    <source>
        <strain evidence="2">KU_S4_2022</strain>
        <tissue evidence="2">Muscle</tissue>
    </source>
</reference>
<dbReference type="AlphaFoldDB" id="A0A9Q0ET33"/>
<feature type="compositionally biased region" description="Basic and acidic residues" evidence="1">
    <location>
        <begin position="1"/>
        <end position="21"/>
    </location>
</feature>
<organism evidence="2 3">
    <name type="scientific">Muraenolepis orangiensis</name>
    <name type="common">Patagonian moray cod</name>
    <dbReference type="NCBI Taxonomy" id="630683"/>
    <lineage>
        <taxon>Eukaryota</taxon>
        <taxon>Metazoa</taxon>
        <taxon>Chordata</taxon>
        <taxon>Craniata</taxon>
        <taxon>Vertebrata</taxon>
        <taxon>Euteleostomi</taxon>
        <taxon>Actinopterygii</taxon>
        <taxon>Neopterygii</taxon>
        <taxon>Teleostei</taxon>
        <taxon>Neoteleostei</taxon>
        <taxon>Acanthomorphata</taxon>
        <taxon>Zeiogadaria</taxon>
        <taxon>Gadariae</taxon>
        <taxon>Gadiformes</taxon>
        <taxon>Muraenolepidoidei</taxon>
        <taxon>Muraenolepididae</taxon>
        <taxon>Muraenolepis</taxon>
    </lineage>
</organism>
<dbReference type="EMBL" id="JANIIK010000035">
    <property type="protein sequence ID" value="KAJ3613117.1"/>
    <property type="molecule type" value="Genomic_DNA"/>
</dbReference>